<dbReference type="SUPFAM" id="SSF51206">
    <property type="entry name" value="cAMP-binding domain-like"/>
    <property type="match status" value="1"/>
</dbReference>
<gene>
    <name evidence="6" type="ORF">C7378_1174</name>
</gene>
<dbReference type="InterPro" id="IPR014710">
    <property type="entry name" value="RmlC-like_jellyroll"/>
</dbReference>
<dbReference type="GO" id="GO:0005829">
    <property type="term" value="C:cytosol"/>
    <property type="evidence" value="ECO:0007669"/>
    <property type="project" value="TreeGrafter"/>
</dbReference>
<accession>A0A4V2PVF8</accession>
<protein>
    <submittedName>
        <fullName evidence="6">CRP/FNR family transcriptional regulator</fullName>
    </submittedName>
</protein>
<dbReference type="SMART" id="SM00100">
    <property type="entry name" value="cNMP"/>
    <property type="match status" value="1"/>
</dbReference>
<evidence type="ECO:0000313" key="6">
    <source>
        <dbReference type="EMBL" id="TCK73561.1"/>
    </source>
</evidence>
<dbReference type="PROSITE" id="PS51063">
    <property type="entry name" value="HTH_CRP_2"/>
    <property type="match status" value="1"/>
</dbReference>
<dbReference type="SMART" id="SM00419">
    <property type="entry name" value="HTH_CRP"/>
    <property type="match status" value="1"/>
</dbReference>
<keyword evidence="3" id="KW-0804">Transcription</keyword>
<dbReference type="InterPro" id="IPR036390">
    <property type="entry name" value="WH_DNA-bd_sf"/>
</dbReference>
<evidence type="ECO:0000256" key="3">
    <source>
        <dbReference type="ARBA" id="ARBA00023163"/>
    </source>
</evidence>
<dbReference type="OrthoDB" id="114682at2"/>
<dbReference type="Proteomes" id="UP000295210">
    <property type="component" value="Unassembled WGS sequence"/>
</dbReference>
<dbReference type="AlphaFoldDB" id="A0A4V2PVF8"/>
<dbReference type="GO" id="GO:0003677">
    <property type="term" value="F:DNA binding"/>
    <property type="evidence" value="ECO:0007669"/>
    <property type="project" value="UniProtKB-KW"/>
</dbReference>
<name>A0A4V2PVF8_9BACT</name>
<evidence type="ECO:0000256" key="2">
    <source>
        <dbReference type="ARBA" id="ARBA00023125"/>
    </source>
</evidence>
<dbReference type="CDD" id="cd00038">
    <property type="entry name" value="CAP_ED"/>
    <property type="match status" value="1"/>
</dbReference>
<dbReference type="Gene3D" id="1.10.10.10">
    <property type="entry name" value="Winged helix-like DNA-binding domain superfamily/Winged helix DNA-binding domain"/>
    <property type="match status" value="1"/>
</dbReference>
<organism evidence="6 7">
    <name type="scientific">Acidipila rosea</name>
    <dbReference type="NCBI Taxonomy" id="768535"/>
    <lineage>
        <taxon>Bacteria</taxon>
        <taxon>Pseudomonadati</taxon>
        <taxon>Acidobacteriota</taxon>
        <taxon>Terriglobia</taxon>
        <taxon>Terriglobales</taxon>
        <taxon>Acidobacteriaceae</taxon>
        <taxon>Acidipila</taxon>
    </lineage>
</organism>
<dbReference type="PANTHER" id="PTHR24567">
    <property type="entry name" value="CRP FAMILY TRANSCRIPTIONAL REGULATORY PROTEIN"/>
    <property type="match status" value="1"/>
</dbReference>
<dbReference type="PRINTS" id="PR00034">
    <property type="entry name" value="HTHCRP"/>
</dbReference>
<dbReference type="InterPro" id="IPR000595">
    <property type="entry name" value="cNMP-bd_dom"/>
</dbReference>
<evidence type="ECO:0000259" key="5">
    <source>
        <dbReference type="PROSITE" id="PS51063"/>
    </source>
</evidence>
<dbReference type="Pfam" id="PF13545">
    <property type="entry name" value="HTH_Crp_2"/>
    <property type="match status" value="1"/>
</dbReference>
<keyword evidence="2" id="KW-0238">DNA-binding</keyword>
<evidence type="ECO:0000313" key="7">
    <source>
        <dbReference type="Proteomes" id="UP000295210"/>
    </source>
</evidence>
<feature type="domain" description="HTH crp-type" evidence="5">
    <location>
        <begin position="157"/>
        <end position="229"/>
    </location>
</feature>
<dbReference type="Gene3D" id="2.60.120.10">
    <property type="entry name" value="Jelly Rolls"/>
    <property type="match status" value="1"/>
</dbReference>
<dbReference type="PROSITE" id="PS50042">
    <property type="entry name" value="CNMP_BINDING_3"/>
    <property type="match status" value="1"/>
</dbReference>
<evidence type="ECO:0000259" key="4">
    <source>
        <dbReference type="PROSITE" id="PS50042"/>
    </source>
</evidence>
<evidence type="ECO:0000256" key="1">
    <source>
        <dbReference type="ARBA" id="ARBA00023015"/>
    </source>
</evidence>
<dbReference type="InterPro" id="IPR012318">
    <property type="entry name" value="HTH_CRP"/>
</dbReference>
<dbReference type="SUPFAM" id="SSF46785">
    <property type="entry name" value="Winged helix' DNA-binding domain"/>
    <property type="match status" value="1"/>
</dbReference>
<dbReference type="InterPro" id="IPR036388">
    <property type="entry name" value="WH-like_DNA-bd_sf"/>
</dbReference>
<keyword evidence="7" id="KW-1185">Reference proteome</keyword>
<proteinExistence type="predicted"/>
<dbReference type="Pfam" id="PF00027">
    <property type="entry name" value="cNMP_binding"/>
    <property type="match status" value="1"/>
</dbReference>
<feature type="domain" description="Cyclic nucleotide-binding" evidence="4">
    <location>
        <begin position="22"/>
        <end position="142"/>
    </location>
</feature>
<dbReference type="PANTHER" id="PTHR24567:SF74">
    <property type="entry name" value="HTH-TYPE TRANSCRIPTIONAL REGULATOR ARCR"/>
    <property type="match status" value="1"/>
</dbReference>
<comment type="caution">
    <text evidence="6">The sequence shown here is derived from an EMBL/GenBank/DDBJ whole genome shotgun (WGS) entry which is preliminary data.</text>
</comment>
<dbReference type="CDD" id="cd00092">
    <property type="entry name" value="HTH_CRP"/>
    <property type="match status" value="1"/>
</dbReference>
<dbReference type="InterPro" id="IPR018490">
    <property type="entry name" value="cNMP-bd_dom_sf"/>
</dbReference>
<dbReference type="GO" id="GO:0003700">
    <property type="term" value="F:DNA-binding transcription factor activity"/>
    <property type="evidence" value="ECO:0007669"/>
    <property type="project" value="TreeGrafter"/>
</dbReference>
<keyword evidence="1" id="KW-0805">Transcription regulation</keyword>
<reference evidence="6 7" key="1">
    <citation type="submission" date="2019-03" db="EMBL/GenBank/DDBJ databases">
        <title>Genomic Encyclopedia of Type Strains, Phase IV (KMG-IV): sequencing the most valuable type-strain genomes for metagenomic binning, comparative biology and taxonomic classification.</title>
        <authorList>
            <person name="Goeker M."/>
        </authorList>
    </citation>
    <scope>NUCLEOTIDE SEQUENCE [LARGE SCALE GENOMIC DNA]</scope>
    <source>
        <strain evidence="6 7">DSM 103428</strain>
    </source>
</reference>
<dbReference type="InterPro" id="IPR050397">
    <property type="entry name" value="Env_Response_Regulators"/>
</dbReference>
<sequence>MFPASSQPAEKCSECGHRKTRTFCNLGPLALASFDDIGAHVMYPGRSVLFEEGHRSNGVFVVCAGHLKLSASSREGRTMILKIAGPGDVLGLGATLSDGPYEVTAETLEPCTIKAVRRNEFVKFLEGFGEVSQHAAQSLAREYSDAFQNARRLALSGSSTGRLAQLLLDWARTAACGKPELRFTMALTHDELASMAGTSRETVTRLLNQFEREGLIERRGATLVILKPSQLEAHVR</sequence>
<dbReference type="EMBL" id="SMGK01000002">
    <property type="protein sequence ID" value="TCK73561.1"/>
    <property type="molecule type" value="Genomic_DNA"/>
</dbReference>